<feature type="domain" description="C2H2-type" evidence="15">
    <location>
        <begin position="504"/>
        <end position="533"/>
    </location>
</feature>
<evidence type="ECO:0000256" key="10">
    <source>
        <dbReference type="ARBA" id="ARBA00023159"/>
    </source>
</evidence>
<evidence type="ECO:0000256" key="8">
    <source>
        <dbReference type="ARBA" id="ARBA00023015"/>
    </source>
</evidence>
<dbReference type="FunFam" id="3.30.160.60:FF:000174">
    <property type="entry name" value="Transcriptional repressor protein YY1"/>
    <property type="match status" value="1"/>
</dbReference>
<dbReference type="EMBL" id="OE000193">
    <property type="protein sequence ID" value="CAD7452836.1"/>
    <property type="molecule type" value="Genomic_DNA"/>
</dbReference>
<proteinExistence type="inferred from homology"/>
<evidence type="ECO:0000256" key="4">
    <source>
        <dbReference type="ARBA" id="ARBA00022723"/>
    </source>
</evidence>
<keyword evidence="12" id="KW-0539">Nucleus</keyword>
<evidence type="ECO:0000259" key="15">
    <source>
        <dbReference type="PROSITE" id="PS50157"/>
    </source>
</evidence>
<evidence type="ECO:0000256" key="11">
    <source>
        <dbReference type="ARBA" id="ARBA00023163"/>
    </source>
</evidence>
<dbReference type="SMART" id="SM00355">
    <property type="entry name" value="ZnF_C2H2"/>
    <property type="match status" value="4"/>
</dbReference>
<sequence length="575" mass="64440">MYANRGCHVVSALKPPAVSFSFLDRIIEDNPTIFQQLPSLFNLAIKQVQIVKDRCYERGNSAFCGTLMGFKYTAISRTPSPVTDMCGEQYMTEFLYPFHLQSVQELNTALEFKRHVLSWNAANLCEVDGGTIVSGGHHQVLMLNMANHHIIPEVEMHTDIQEVEIEAIPVEIPCETVETTIDSMEGQPMISLQTMPEPGSEEIILQTQEEIVGATDPLSAYDQIPVPTENEMYDSPGPSRKGRGRGRRGGKVRGEHFLTEAASGEVKARKWEQKQVQIKTLEGEFSVTMWASGTDDDDGSNPEQDPDYEEYMSGKISQDGIPGLDLSDPKQLAEFARPGHKMKTKKQFPDGVDRTIACPHKGCTKMFRDNSAMRKHLHTHGPRVHVCAECGKAFVESSKLKRHQLVHTGEKPFQFKYDRPISWDNLRRNFLGDANNRRFTSCMLSSIILGRSPVCGTTKFPILSSFFAKFKMVALCTFEGCGKRFSLDFNLRTHVRIHTGDRPYVCPFDGCNKKFAQSTNLKSHILTHAKAKSRNAVTGSSRSVPTIHAEPLQSPQFVQVEVSDAESQQFIVYAD</sequence>
<keyword evidence="10" id="KW-0010">Activator</keyword>
<evidence type="ECO:0000256" key="12">
    <source>
        <dbReference type="ARBA" id="ARBA00023242"/>
    </source>
</evidence>
<keyword evidence="7" id="KW-0862">Zinc</keyword>
<dbReference type="FunFam" id="3.30.160.60:FF:000109">
    <property type="entry name" value="Transcriptional repressor protein YY1"/>
    <property type="match status" value="1"/>
</dbReference>
<evidence type="ECO:0000256" key="13">
    <source>
        <dbReference type="PROSITE-ProRule" id="PRU00042"/>
    </source>
</evidence>
<dbReference type="GO" id="GO:0008270">
    <property type="term" value="F:zinc ion binding"/>
    <property type="evidence" value="ECO:0007669"/>
    <property type="project" value="UniProtKB-KW"/>
</dbReference>
<evidence type="ECO:0000313" key="16">
    <source>
        <dbReference type="EMBL" id="CAD7452836.1"/>
    </source>
</evidence>
<accession>A0A7R9FI35</accession>
<protein>
    <recommendedName>
        <fullName evidence="15">C2H2-type domain-containing protein</fullName>
    </recommendedName>
</protein>
<dbReference type="InterPro" id="IPR013087">
    <property type="entry name" value="Znf_C2H2_type"/>
</dbReference>
<evidence type="ECO:0000256" key="1">
    <source>
        <dbReference type="ARBA" id="ARBA00004123"/>
    </source>
</evidence>
<dbReference type="Gene3D" id="3.30.160.60">
    <property type="entry name" value="Classic Zinc Finger"/>
    <property type="match status" value="4"/>
</dbReference>
<keyword evidence="8" id="KW-0805">Transcription regulation</keyword>
<dbReference type="AlphaFoldDB" id="A0A7R9FI35"/>
<dbReference type="InterPro" id="IPR036236">
    <property type="entry name" value="Znf_C2H2_sf"/>
</dbReference>
<dbReference type="PROSITE" id="PS00028">
    <property type="entry name" value="ZINC_FINGER_C2H2_1"/>
    <property type="match status" value="3"/>
</dbReference>
<dbReference type="PROSITE" id="PS50157">
    <property type="entry name" value="ZINC_FINGER_C2H2_2"/>
    <property type="match status" value="4"/>
</dbReference>
<dbReference type="PANTHER" id="PTHR14003:SF19">
    <property type="entry name" value="YY2 TRANSCRIPTION FACTOR"/>
    <property type="match status" value="1"/>
</dbReference>
<feature type="domain" description="C2H2-type" evidence="15">
    <location>
        <begin position="474"/>
        <end position="503"/>
    </location>
</feature>
<dbReference type="GO" id="GO:0031519">
    <property type="term" value="C:PcG protein complex"/>
    <property type="evidence" value="ECO:0007669"/>
    <property type="project" value="TreeGrafter"/>
</dbReference>
<gene>
    <name evidence="16" type="ORF">TTEB3V08_LOCUS1000</name>
</gene>
<keyword evidence="6 13" id="KW-0863">Zinc-finger</keyword>
<organism evidence="16">
    <name type="scientific">Timema tahoe</name>
    <dbReference type="NCBI Taxonomy" id="61484"/>
    <lineage>
        <taxon>Eukaryota</taxon>
        <taxon>Metazoa</taxon>
        <taxon>Ecdysozoa</taxon>
        <taxon>Arthropoda</taxon>
        <taxon>Hexapoda</taxon>
        <taxon>Insecta</taxon>
        <taxon>Pterygota</taxon>
        <taxon>Neoptera</taxon>
        <taxon>Polyneoptera</taxon>
        <taxon>Phasmatodea</taxon>
        <taxon>Timematodea</taxon>
        <taxon>Timematoidea</taxon>
        <taxon>Timematidae</taxon>
        <taxon>Timema</taxon>
    </lineage>
</organism>
<evidence type="ECO:0000256" key="2">
    <source>
        <dbReference type="ARBA" id="ARBA00006232"/>
    </source>
</evidence>
<keyword evidence="11" id="KW-0804">Transcription</keyword>
<keyword evidence="3" id="KW-0678">Repressor</keyword>
<evidence type="ECO:0000256" key="6">
    <source>
        <dbReference type="ARBA" id="ARBA00022771"/>
    </source>
</evidence>
<keyword evidence="4" id="KW-0479">Metal-binding</keyword>
<dbReference type="GO" id="GO:0000981">
    <property type="term" value="F:DNA-binding transcription factor activity, RNA polymerase II-specific"/>
    <property type="evidence" value="ECO:0007669"/>
    <property type="project" value="TreeGrafter"/>
</dbReference>
<feature type="domain" description="C2H2-type" evidence="15">
    <location>
        <begin position="356"/>
        <end position="380"/>
    </location>
</feature>
<feature type="region of interest" description="Disordered" evidence="14">
    <location>
        <begin position="227"/>
        <end position="251"/>
    </location>
</feature>
<keyword evidence="5" id="KW-0677">Repeat</keyword>
<evidence type="ECO:0000256" key="14">
    <source>
        <dbReference type="SAM" id="MobiDB-lite"/>
    </source>
</evidence>
<feature type="compositionally biased region" description="Basic residues" evidence="14">
    <location>
        <begin position="240"/>
        <end position="251"/>
    </location>
</feature>
<dbReference type="FunFam" id="3.30.160.60:FF:000163">
    <property type="entry name" value="transcriptional repressor protein YY1"/>
    <property type="match status" value="1"/>
</dbReference>
<dbReference type="GO" id="GO:0000785">
    <property type="term" value="C:chromatin"/>
    <property type="evidence" value="ECO:0007669"/>
    <property type="project" value="TreeGrafter"/>
</dbReference>
<feature type="domain" description="C2H2-type" evidence="15">
    <location>
        <begin position="385"/>
        <end position="412"/>
    </location>
</feature>
<name>A0A7R9FI35_9NEOP</name>
<evidence type="ECO:0000256" key="3">
    <source>
        <dbReference type="ARBA" id="ARBA00022491"/>
    </source>
</evidence>
<dbReference type="PANTHER" id="PTHR14003">
    <property type="entry name" value="TRANSCRIPTIONAL REPRESSOR PROTEIN YY"/>
    <property type="match status" value="1"/>
</dbReference>
<dbReference type="GO" id="GO:0000978">
    <property type="term" value="F:RNA polymerase II cis-regulatory region sequence-specific DNA binding"/>
    <property type="evidence" value="ECO:0007669"/>
    <property type="project" value="TreeGrafter"/>
</dbReference>
<dbReference type="Pfam" id="PF00096">
    <property type="entry name" value="zf-C2H2"/>
    <property type="match status" value="2"/>
</dbReference>
<evidence type="ECO:0000256" key="9">
    <source>
        <dbReference type="ARBA" id="ARBA00023125"/>
    </source>
</evidence>
<dbReference type="GO" id="GO:0005667">
    <property type="term" value="C:transcription regulator complex"/>
    <property type="evidence" value="ECO:0007669"/>
    <property type="project" value="TreeGrafter"/>
</dbReference>
<evidence type="ECO:0000256" key="7">
    <source>
        <dbReference type="ARBA" id="ARBA00022833"/>
    </source>
</evidence>
<evidence type="ECO:0000256" key="5">
    <source>
        <dbReference type="ARBA" id="ARBA00022737"/>
    </source>
</evidence>
<comment type="subcellular location">
    <subcellularLocation>
        <location evidence="1">Nucleus</location>
    </subcellularLocation>
</comment>
<reference evidence="16" key="1">
    <citation type="submission" date="2020-11" db="EMBL/GenBank/DDBJ databases">
        <authorList>
            <person name="Tran Van P."/>
        </authorList>
    </citation>
    <scope>NUCLEOTIDE SEQUENCE</scope>
</reference>
<comment type="similarity">
    <text evidence="2">Belongs to the YY transcription factor family.</text>
</comment>
<keyword evidence="9" id="KW-0238">DNA-binding</keyword>
<dbReference type="FunFam" id="3.30.160.60:FF:000104">
    <property type="entry name" value="Transcriptional repressor protein YY1"/>
    <property type="match status" value="1"/>
</dbReference>
<dbReference type="SUPFAM" id="SSF57667">
    <property type="entry name" value="beta-beta-alpha zinc fingers"/>
    <property type="match status" value="2"/>
</dbReference>